<protein>
    <submittedName>
        <fullName evidence="1">Uncharacterized protein</fullName>
    </submittedName>
</protein>
<proteinExistence type="predicted"/>
<evidence type="ECO:0000313" key="2">
    <source>
        <dbReference type="Proteomes" id="UP000326198"/>
    </source>
</evidence>
<keyword evidence="2" id="KW-1185">Reference proteome</keyword>
<sequence>MSALEAGYAKRGTAPQYTARFGALSEQEIDVNGTRKVVLVVNNTFASNAAQDAYANWFVRWCHLQETASNYAVERRADEMTPLIDMESPETPLYLDEVMASSQGHTDEIYPLAAEGFAGAQQDLDEFTTSHRSLLDE</sequence>
<reference evidence="1 2" key="1">
    <citation type="submission" date="2019-04" db="EMBL/GenBank/DDBJ databases">
        <title>Friends and foes A comparative genomics studyof 23 Aspergillus species from section Flavi.</title>
        <authorList>
            <consortium name="DOE Joint Genome Institute"/>
            <person name="Kjaerbolling I."/>
            <person name="Vesth T."/>
            <person name="Frisvad J.C."/>
            <person name="Nybo J.L."/>
            <person name="Theobald S."/>
            <person name="Kildgaard S."/>
            <person name="Isbrandt T."/>
            <person name="Kuo A."/>
            <person name="Sato A."/>
            <person name="Lyhne E.K."/>
            <person name="Kogle M.E."/>
            <person name="Wiebenga A."/>
            <person name="Kun R.S."/>
            <person name="Lubbers R.J."/>
            <person name="Makela M.R."/>
            <person name="Barry K."/>
            <person name="Chovatia M."/>
            <person name="Clum A."/>
            <person name="Daum C."/>
            <person name="Haridas S."/>
            <person name="He G."/>
            <person name="LaButti K."/>
            <person name="Lipzen A."/>
            <person name="Mondo S."/>
            <person name="Riley R."/>
            <person name="Salamov A."/>
            <person name="Simmons B.A."/>
            <person name="Magnuson J.K."/>
            <person name="Henrissat B."/>
            <person name="Mortensen U.H."/>
            <person name="Larsen T.O."/>
            <person name="Devries R.P."/>
            <person name="Grigoriev I.V."/>
            <person name="Machida M."/>
            <person name="Baker S.E."/>
            <person name="Andersen M.R."/>
        </authorList>
    </citation>
    <scope>NUCLEOTIDE SEQUENCE [LARGE SCALE GENOMIC DNA]</scope>
    <source>
        <strain evidence="1 2">IBT 29228</strain>
    </source>
</reference>
<organism evidence="1 2">
    <name type="scientific">Aspergillus bertholletiae</name>
    <dbReference type="NCBI Taxonomy" id="1226010"/>
    <lineage>
        <taxon>Eukaryota</taxon>
        <taxon>Fungi</taxon>
        <taxon>Dikarya</taxon>
        <taxon>Ascomycota</taxon>
        <taxon>Pezizomycotina</taxon>
        <taxon>Eurotiomycetes</taxon>
        <taxon>Eurotiomycetidae</taxon>
        <taxon>Eurotiales</taxon>
        <taxon>Aspergillaceae</taxon>
        <taxon>Aspergillus</taxon>
        <taxon>Aspergillus subgen. Circumdati</taxon>
    </lineage>
</organism>
<name>A0A5N7B969_9EURO</name>
<dbReference type="EMBL" id="ML736210">
    <property type="protein sequence ID" value="KAE8378281.1"/>
    <property type="molecule type" value="Genomic_DNA"/>
</dbReference>
<dbReference type="OrthoDB" id="4466199at2759"/>
<dbReference type="AlphaFoldDB" id="A0A5N7B969"/>
<evidence type="ECO:0000313" key="1">
    <source>
        <dbReference type="EMBL" id="KAE8378281.1"/>
    </source>
</evidence>
<gene>
    <name evidence="1" type="ORF">BDV26DRAFT_261883</name>
</gene>
<accession>A0A5N7B969</accession>
<dbReference type="Proteomes" id="UP000326198">
    <property type="component" value="Unassembled WGS sequence"/>
</dbReference>